<feature type="domain" description="COG4 transport protein middle alpha-helical bundle" evidence="9">
    <location>
        <begin position="160"/>
        <end position="489"/>
    </location>
</feature>
<reference evidence="10" key="1">
    <citation type="submission" date="2024-06" db="EMBL/GenBank/DDBJ databases">
        <authorList>
            <person name="Liu X."/>
            <person name="Lenzi L."/>
            <person name="Haldenby T S."/>
            <person name="Uol C."/>
        </authorList>
    </citation>
    <scope>NUCLEOTIDE SEQUENCE</scope>
</reference>
<name>A0AAV2T5V3_CALDB</name>
<dbReference type="Pfam" id="PF20662">
    <property type="entry name" value="COG4_C"/>
    <property type="match status" value="1"/>
</dbReference>
<dbReference type="InterPro" id="IPR048682">
    <property type="entry name" value="COG4"/>
</dbReference>
<evidence type="ECO:0000256" key="1">
    <source>
        <dbReference type="ARBA" id="ARBA00004395"/>
    </source>
</evidence>
<dbReference type="InterPro" id="IPR013167">
    <property type="entry name" value="COG4_M"/>
</dbReference>
<dbReference type="PANTHER" id="PTHR24016:SF0">
    <property type="entry name" value="CONSERVED OLIGOMERIC GOLGI COMPLEX SUBUNIT 4"/>
    <property type="match status" value="1"/>
</dbReference>
<evidence type="ECO:0000256" key="4">
    <source>
        <dbReference type="ARBA" id="ARBA00022448"/>
    </source>
</evidence>
<comment type="caution">
    <text evidence="10">The sequence shown here is derived from an EMBL/GenBank/DDBJ whole genome shotgun (WGS) entry which is preliminary data.</text>
</comment>
<evidence type="ECO:0000313" key="10">
    <source>
        <dbReference type="EMBL" id="CAL5131582.1"/>
    </source>
</evidence>
<keyword evidence="7" id="KW-0472">Membrane</keyword>
<keyword evidence="5" id="KW-0653">Protein transport</keyword>
<dbReference type="PANTHER" id="PTHR24016">
    <property type="entry name" value="CONSERVED OLIGOMERIC GOLGI COMPLEX SUBUNIT 4"/>
    <property type="match status" value="1"/>
</dbReference>
<dbReference type="GO" id="GO:0007030">
    <property type="term" value="P:Golgi organization"/>
    <property type="evidence" value="ECO:0007669"/>
    <property type="project" value="TreeGrafter"/>
</dbReference>
<dbReference type="Pfam" id="PF08318">
    <property type="entry name" value="COG4_m"/>
    <property type="match status" value="1"/>
</dbReference>
<dbReference type="EMBL" id="CAXLJL010000101">
    <property type="protein sequence ID" value="CAL5131582.1"/>
    <property type="molecule type" value="Genomic_DNA"/>
</dbReference>
<accession>A0AAV2T5V3</accession>
<keyword evidence="4" id="KW-0813">Transport</keyword>
<evidence type="ECO:0000256" key="7">
    <source>
        <dbReference type="ARBA" id="ARBA00023136"/>
    </source>
</evidence>
<dbReference type="SMART" id="SM00762">
    <property type="entry name" value="Cog4"/>
    <property type="match status" value="1"/>
</dbReference>
<evidence type="ECO:0000313" key="11">
    <source>
        <dbReference type="Proteomes" id="UP001497525"/>
    </source>
</evidence>
<evidence type="ECO:0000256" key="5">
    <source>
        <dbReference type="ARBA" id="ARBA00022927"/>
    </source>
</evidence>
<dbReference type="GO" id="GO:0017119">
    <property type="term" value="C:Golgi transport complex"/>
    <property type="evidence" value="ECO:0007669"/>
    <property type="project" value="TreeGrafter"/>
</dbReference>
<evidence type="ECO:0000259" key="9">
    <source>
        <dbReference type="SMART" id="SM00762"/>
    </source>
</evidence>
<comment type="subcellular location">
    <subcellularLocation>
        <location evidence="1">Golgi apparatus membrane</location>
        <topology evidence="1">Peripheral membrane protein</topology>
    </subcellularLocation>
</comment>
<dbReference type="Pfam" id="PF20663">
    <property type="entry name" value="COG4_N"/>
    <property type="match status" value="1"/>
</dbReference>
<dbReference type="GO" id="GO:0000139">
    <property type="term" value="C:Golgi membrane"/>
    <property type="evidence" value="ECO:0007669"/>
    <property type="project" value="UniProtKB-SubCell"/>
</dbReference>
<dbReference type="Gene3D" id="1.20.58.1970">
    <property type="match status" value="1"/>
</dbReference>
<evidence type="ECO:0000256" key="2">
    <source>
        <dbReference type="ARBA" id="ARBA00009215"/>
    </source>
</evidence>
<dbReference type="AlphaFoldDB" id="A0AAV2T5V3"/>
<organism evidence="10 11">
    <name type="scientific">Calicophoron daubneyi</name>
    <name type="common">Rumen fluke</name>
    <name type="synonym">Paramphistomum daubneyi</name>
    <dbReference type="NCBI Taxonomy" id="300641"/>
    <lineage>
        <taxon>Eukaryota</taxon>
        <taxon>Metazoa</taxon>
        <taxon>Spiralia</taxon>
        <taxon>Lophotrochozoa</taxon>
        <taxon>Platyhelminthes</taxon>
        <taxon>Trematoda</taxon>
        <taxon>Digenea</taxon>
        <taxon>Plagiorchiida</taxon>
        <taxon>Pronocephalata</taxon>
        <taxon>Paramphistomoidea</taxon>
        <taxon>Paramphistomidae</taxon>
        <taxon>Calicophoron</taxon>
    </lineage>
</organism>
<sequence>MDVNVEQLLDLASVVKASEEIEKAESILDSRVKTLLEKKSEMDSRVTELGCSLPDFSAIRSNSRNLSSMVGLASELALQLSGKVRQLDLVKNRVLECVSKLDDIINLKLCAQGAEAAFKAEHFEEVAGHVSKFLNTKKEVIELTKQIKSDEDARSSVARLESCREKLAKLTAERFDQAVQRNDKATIERFCKLFPLIGNHADGLKRFGTYLCSVISNKCNGLLSLAELSDSKTANRSTMHLDLLTQVVECIAEVIRDNQVYVETYYGPGNLFAITSAVQRLCDGFVTRIIERFRSHHHLADLFRMVQNQSMGSAASRPLGGSQASFTGPNGSLETSPFERVLAVEPIISEIVLLNTRTELYLRFMRRHSTADMNQANLPEAERASKIKEISAFFDNSETVRQMQDLIGGYTLLEGYYLRGMIAKAVASDEIDETTRTMRFADDVFFILKQCMTRSLSSGSVDGICAMLNHACTILIDLLVNNSLSPRIRAGFPSGWIQDAYSYMQSSVTAVNPVSSASAGAQAGVGTSTNTTATGPASSGNVARQQFLVTLNTLEACLNNLDTLHASLDRELSSLFDKPDSPALQKSQACLAELHRSLSDQLRHLLDSGIDQLTNSVVRAEAKSVLQPFASMRYDLTEDDLDMYAANDPWIEACLGELDNFLKPFRVALSNGNNDRIVSALTTELVRRLEQSVQRKNYNRFGAVQLEKEMRCLLAYLTSVTYAALRDHFTRLLQMCNLLNLDKVEEVSFYWNTSTWRLTPNEVRRILALRIEFPTDEIRRLKL</sequence>
<dbReference type="GO" id="GO:0006890">
    <property type="term" value="P:retrograde vesicle-mediated transport, Golgi to endoplasmic reticulum"/>
    <property type="evidence" value="ECO:0007669"/>
    <property type="project" value="TreeGrafter"/>
</dbReference>
<comment type="similarity">
    <text evidence="2">Belongs to the COG4 family.</text>
</comment>
<gene>
    <name evidence="10" type="ORF">CDAUBV1_LOCUS4071</name>
</gene>
<protein>
    <recommendedName>
        <fullName evidence="3">Conserved oligomeric Golgi complex subunit 4</fullName>
    </recommendedName>
    <alternativeName>
        <fullName evidence="8">Component of oligomeric Golgi complex 4</fullName>
    </alternativeName>
</protein>
<evidence type="ECO:0000256" key="6">
    <source>
        <dbReference type="ARBA" id="ARBA00023034"/>
    </source>
</evidence>
<proteinExistence type="inferred from homology"/>
<dbReference type="Gene3D" id="1.10.287.1060">
    <property type="entry name" value="ESAT-6-like"/>
    <property type="match status" value="1"/>
</dbReference>
<dbReference type="Proteomes" id="UP001497525">
    <property type="component" value="Unassembled WGS sequence"/>
</dbReference>
<evidence type="ECO:0000256" key="8">
    <source>
        <dbReference type="ARBA" id="ARBA00031340"/>
    </source>
</evidence>
<dbReference type="InterPro" id="IPR048684">
    <property type="entry name" value="COG4_C"/>
</dbReference>
<evidence type="ECO:0000256" key="3">
    <source>
        <dbReference type="ARBA" id="ARBA00020975"/>
    </source>
</evidence>
<dbReference type="GO" id="GO:0015031">
    <property type="term" value="P:protein transport"/>
    <property type="evidence" value="ECO:0007669"/>
    <property type="project" value="UniProtKB-KW"/>
</dbReference>
<keyword evidence="6" id="KW-0333">Golgi apparatus</keyword>
<dbReference type="InterPro" id="IPR048680">
    <property type="entry name" value="COG4_N"/>
</dbReference>